<dbReference type="SUPFAM" id="SSF51735">
    <property type="entry name" value="NAD(P)-binding Rossmann-fold domains"/>
    <property type="match status" value="1"/>
</dbReference>
<keyword evidence="5" id="KW-1185">Reference proteome</keyword>
<name>A0A0S4L8W6_9BACT</name>
<gene>
    <name evidence="4" type="ORF">COMA2_140014</name>
</gene>
<proteinExistence type="inferred from homology"/>
<organism evidence="4 5">
    <name type="scientific">Candidatus Nitrospira nitrificans</name>
    <dbReference type="NCBI Taxonomy" id="1742973"/>
    <lineage>
        <taxon>Bacteria</taxon>
        <taxon>Pseudomonadati</taxon>
        <taxon>Nitrospirota</taxon>
        <taxon>Nitrospiria</taxon>
        <taxon>Nitrospirales</taxon>
        <taxon>Nitrospiraceae</taxon>
        <taxon>Nitrospira</taxon>
    </lineage>
</organism>
<dbReference type="PANTHER" id="PTHR11092">
    <property type="entry name" value="SUGAR NUCLEOTIDE EPIMERASE RELATED"/>
    <property type="match status" value="1"/>
</dbReference>
<evidence type="ECO:0000313" key="5">
    <source>
        <dbReference type="Proteomes" id="UP000198736"/>
    </source>
</evidence>
<dbReference type="InterPro" id="IPR010099">
    <property type="entry name" value="SDR39U1"/>
</dbReference>
<feature type="domain" description="DUF1731" evidence="3">
    <location>
        <begin position="255"/>
        <end position="301"/>
    </location>
</feature>
<feature type="domain" description="NAD-dependent epimerase/dehydratase" evidence="2">
    <location>
        <begin position="3"/>
        <end position="219"/>
    </location>
</feature>
<dbReference type="PANTHER" id="PTHR11092:SF0">
    <property type="entry name" value="EPIMERASE FAMILY PROTEIN SDR39U1"/>
    <property type="match status" value="1"/>
</dbReference>
<dbReference type="Gene3D" id="3.40.50.720">
    <property type="entry name" value="NAD(P)-binding Rossmann-like Domain"/>
    <property type="match status" value="1"/>
</dbReference>
<dbReference type="InterPro" id="IPR001509">
    <property type="entry name" value="Epimerase_deHydtase"/>
</dbReference>
<dbReference type="InterPro" id="IPR036291">
    <property type="entry name" value="NAD(P)-bd_dom_sf"/>
</dbReference>
<dbReference type="Pfam" id="PF01370">
    <property type="entry name" value="Epimerase"/>
    <property type="match status" value="1"/>
</dbReference>
<dbReference type="Pfam" id="PF08338">
    <property type="entry name" value="DUF1731"/>
    <property type="match status" value="1"/>
</dbReference>
<dbReference type="EMBL" id="CZPZ01000006">
    <property type="protein sequence ID" value="CUS33663.1"/>
    <property type="molecule type" value="Genomic_DNA"/>
</dbReference>
<evidence type="ECO:0000256" key="1">
    <source>
        <dbReference type="ARBA" id="ARBA00009353"/>
    </source>
</evidence>
<accession>A0A0S4L8W6</accession>
<dbReference type="AlphaFoldDB" id="A0A0S4L8W6"/>
<protein>
    <recommendedName>
        <fullName evidence="6">Epimerase family protein YfcH</fullName>
    </recommendedName>
</protein>
<comment type="similarity">
    <text evidence="1">Belongs to the NAD(P)-dependent epimerase/dehydratase family. SDR39U1 subfamily.</text>
</comment>
<dbReference type="STRING" id="1742973.COMA2_140014"/>
<dbReference type="Proteomes" id="UP000198736">
    <property type="component" value="Unassembled WGS sequence"/>
</dbReference>
<evidence type="ECO:0008006" key="6">
    <source>
        <dbReference type="Google" id="ProtNLM"/>
    </source>
</evidence>
<evidence type="ECO:0000313" key="4">
    <source>
        <dbReference type="EMBL" id="CUS33663.1"/>
    </source>
</evidence>
<evidence type="ECO:0000259" key="3">
    <source>
        <dbReference type="Pfam" id="PF08338"/>
    </source>
</evidence>
<sequence length="312" mass="33747">MNIVVAGGTGFIGQALCAALVHGGHRVSLLTRDAGQVLHRPDTRVNLMEWNARDTGPWEELLEGADAVINLAGAPIADGRWTDERKRLLTESRVLTTRLLVSALSRRSSKPRVFISASGIGYYGASDDRVLDEGAARGNGFLADLCLAWEAEAMSAAEFGTRVVILRTGMVLEADGGALGKMLLPFRLFAGGPIMPGTQWVSWIHRRDHIDLIQWALTTTTVCGPINAVAPEPVRMKTFCDILGHVMHRPSWLPVPGIALDILLGELGTLMTTGQRVIPKKAMTGGYTFRYSTLESALRAVLKKPIAADPMT</sequence>
<dbReference type="RefSeq" id="WP_217490630.1">
    <property type="nucleotide sequence ID" value="NZ_CZPZ01000006.1"/>
</dbReference>
<dbReference type="NCBIfam" id="TIGR01777">
    <property type="entry name" value="yfcH"/>
    <property type="match status" value="1"/>
</dbReference>
<reference evidence="5" key="1">
    <citation type="submission" date="2015-10" db="EMBL/GenBank/DDBJ databases">
        <authorList>
            <person name="Luecker S."/>
            <person name="Luecker S."/>
        </authorList>
    </citation>
    <scope>NUCLEOTIDE SEQUENCE [LARGE SCALE GENOMIC DNA]</scope>
</reference>
<evidence type="ECO:0000259" key="2">
    <source>
        <dbReference type="Pfam" id="PF01370"/>
    </source>
</evidence>
<dbReference type="CDD" id="cd05242">
    <property type="entry name" value="SDR_a8"/>
    <property type="match status" value="1"/>
</dbReference>
<dbReference type="InterPro" id="IPR013549">
    <property type="entry name" value="DUF1731"/>
</dbReference>